<feature type="compositionally biased region" description="Polar residues" evidence="8">
    <location>
        <begin position="14"/>
        <end position="25"/>
    </location>
</feature>
<keyword evidence="11" id="KW-1185">Reference proteome</keyword>
<dbReference type="GO" id="GO:0098978">
    <property type="term" value="C:glutamatergic synapse"/>
    <property type="evidence" value="ECO:0007669"/>
    <property type="project" value="TreeGrafter"/>
</dbReference>
<dbReference type="SUPFAM" id="SSF57903">
    <property type="entry name" value="FYVE/PHD zinc finger"/>
    <property type="match status" value="1"/>
</dbReference>
<feature type="compositionally biased region" description="Basic and acidic residues" evidence="8">
    <location>
        <begin position="36"/>
        <end position="58"/>
    </location>
</feature>
<evidence type="ECO:0000256" key="8">
    <source>
        <dbReference type="SAM" id="MobiDB-lite"/>
    </source>
</evidence>
<dbReference type="InterPro" id="IPR052098">
    <property type="entry name" value="Presynaptic_Scaffold_Bsn/Pclo"/>
</dbReference>
<dbReference type="Proteomes" id="UP000472264">
    <property type="component" value="Chromosome 16"/>
</dbReference>
<feature type="compositionally biased region" description="Basic and acidic residues" evidence="8">
    <location>
        <begin position="368"/>
        <end position="393"/>
    </location>
</feature>
<keyword evidence="6" id="KW-0966">Cell projection</keyword>
<feature type="compositionally biased region" description="Polar residues" evidence="8">
    <location>
        <begin position="338"/>
        <end position="347"/>
    </location>
</feature>
<feature type="compositionally biased region" description="Polar residues" evidence="8">
    <location>
        <begin position="59"/>
        <end position="75"/>
    </location>
</feature>
<dbReference type="GO" id="GO:0098982">
    <property type="term" value="C:GABA-ergic synapse"/>
    <property type="evidence" value="ECO:0007669"/>
    <property type="project" value="TreeGrafter"/>
</dbReference>
<dbReference type="Ensembl" id="ENSENLT00000027058.1">
    <property type="protein sequence ID" value="ENSENLP00000026237.1"/>
    <property type="gene ID" value="ENSENLG00000011773.1"/>
</dbReference>
<reference evidence="10" key="1">
    <citation type="submission" date="2021-04" db="EMBL/GenBank/DDBJ databases">
        <authorList>
            <consortium name="Wellcome Sanger Institute Data Sharing"/>
        </authorList>
    </citation>
    <scope>NUCLEOTIDE SEQUENCE [LARGE SCALE GENOMIC DNA]</scope>
</reference>
<dbReference type="AlphaFoldDB" id="A0A665V4K5"/>
<dbReference type="InterPro" id="IPR013083">
    <property type="entry name" value="Znf_RING/FYVE/PHD"/>
</dbReference>
<comment type="subcellular location">
    <subcellularLocation>
        <location evidence="7">Presynaptic active zone</location>
    </subcellularLocation>
</comment>
<evidence type="ECO:0000313" key="11">
    <source>
        <dbReference type="Proteomes" id="UP000472264"/>
    </source>
</evidence>
<keyword evidence="4" id="KW-0862">Zinc</keyword>
<keyword evidence="5" id="KW-0770">Synapse</keyword>
<feature type="region of interest" description="Disordered" evidence="8">
    <location>
        <begin position="132"/>
        <end position="215"/>
    </location>
</feature>
<feature type="compositionally biased region" description="Low complexity" evidence="8">
    <location>
        <begin position="179"/>
        <end position="195"/>
    </location>
</feature>
<dbReference type="PANTHER" id="PTHR14113:SF6">
    <property type="entry name" value="PROTEIN PICCOLO"/>
    <property type="match status" value="1"/>
</dbReference>
<organism evidence="10 11">
    <name type="scientific">Echeneis naucrates</name>
    <name type="common">Live sharksucker</name>
    <dbReference type="NCBI Taxonomy" id="173247"/>
    <lineage>
        <taxon>Eukaryota</taxon>
        <taxon>Metazoa</taxon>
        <taxon>Chordata</taxon>
        <taxon>Craniata</taxon>
        <taxon>Vertebrata</taxon>
        <taxon>Euteleostomi</taxon>
        <taxon>Actinopterygii</taxon>
        <taxon>Neopterygii</taxon>
        <taxon>Teleostei</taxon>
        <taxon>Neoteleostei</taxon>
        <taxon>Acanthomorphata</taxon>
        <taxon>Carangaria</taxon>
        <taxon>Carangiformes</taxon>
        <taxon>Echeneidae</taxon>
        <taxon>Echeneis</taxon>
    </lineage>
</organism>
<evidence type="ECO:0000256" key="1">
    <source>
        <dbReference type="ARBA" id="ARBA00022723"/>
    </source>
</evidence>
<feature type="region of interest" description="Disordered" evidence="8">
    <location>
        <begin position="423"/>
        <end position="447"/>
    </location>
</feature>
<evidence type="ECO:0000259" key="9">
    <source>
        <dbReference type="Pfam" id="PF05715"/>
    </source>
</evidence>
<evidence type="ECO:0000256" key="7">
    <source>
        <dbReference type="ARBA" id="ARBA00034101"/>
    </source>
</evidence>
<reference evidence="10" key="2">
    <citation type="submission" date="2025-08" db="UniProtKB">
        <authorList>
            <consortium name="Ensembl"/>
        </authorList>
    </citation>
    <scope>IDENTIFICATION</scope>
</reference>
<dbReference type="GO" id="GO:1904071">
    <property type="term" value="P:presynaptic active zone assembly"/>
    <property type="evidence" value="ECO:0007669"/>
    <property type="project" value="TreeGrafter"/>
</dbReference>
<dbReference type="Gene3D" id="3.30.40.10">
    <property type="entry name" value="Zinc/RING finger domain, C3HC4 (zinc finger)"/>
    <property type="match status" value="1"/>
</dbReference>
<dbReference type="Pfam" id="PF05715">
    <property type="entry name" value="zf-piccolo"/>
    <property type="match status" value="1"/>
</dbReference>
<evidence type="ECO:0000256" key="3">
    <source>
        <dbReference type="ARBA" id="ARBA00022771"/>
    </source>
</evidence>
<protein>
    <recommendedName>
        <fullName evidence="9">Zinc finger piccolo-type domain-containing protein</fullName>
    </recommendedName>
</protein>
<reference evidence="10" key="3">
    <citation type="submission" date="2025-09" db="UniProtKB">
        <authorList>
            <consortium name="Ensembl"/>
        </authorList>
    </citation>
    <scope>IDENTIFICATION</scope>
</reference>
<dbReference type="GO" id="GO:0048788">
    <property type="term" value="C:cytoskeleton of presynaptic active zone"/>
    <property type="evidence" value="ECO:0007669"/>
    <property type="project" value="TreeGrafter"/>
</dbReference>
<feature type="compositionally biased region" description="Polar residues" evidence="8">
    <location>
        <begin position="291"/>
        <end position="324"/>
    </location>
</feature>
<feature type="region of interest" description="Disordered" evidence="8">
    <location>
        <begin position="1"/>
        <end position="109"/>
    </location>
</feature>
<proteinExistence type="predicted"/>
<dbReference type="GO" id="GO:0035418">
    <property type="term" value="P:protein localization to synapse"/>
    <property type="evidence" value="ECO:0007669"/>
    <property type="project" value="TreeGrafter"/>
</dbReference>
<name>A0A665V4K5_ECHNA</name>
<keyword evidence="3" id="KW-0863">Zinc-finger</keyword>
<feature type="compositionally biased region" description="Low complexity" evidence="8">
    <location>
        <begin position="1"/>
        <end position="13"/>
    </location>
</feature>
<evidence type="ECO:0000256" key="4">
    <source>
        <dbReference type="ARBA" id="ARBA00022833"/>
    </source>
</evidence>
<dbReference type="GO" id="GO:0030424">
    <property type="term" value="C:axon"/>
    <property type="evidence" value="ECO:0007669"/>
    <property type="project" value="TreeGrafter"/>
</dbReference>
<dbReference type="InterPro" id="IPR011011">
    <property type="entry name" value="Znf_FYVE_PHD"/>
</dbReference>
<feature type="region of interest" description="Disordered" evidence="8">
    <location>
        <begin position="271"/>
        <end position="410"/>
    </location>
</feature>
<evidence type="ECO:0000313" key="10">
    <source>
        <dbReference type="Ensembl" id="ENSENLP00000026237.1"/>
    </source>
</evidence>
<sequence>MFGFGSSLFSSASTMISSAVQDQPKTTPPISPKMSPAKEIKPTTVQKKEDQKKPEHPQQAKTPPSIQPDQTSQTARKPGNAATATKQDSGGFFGFSSPKSQRAASQTTEAVTGKMLGFGSSLFSSASTLITSAVKEESHTTPPSSRKMSAPAEVSSPPVSPRMASAKEAKPPVQKLQMEAATETAEQAKAPPAEQTEMDKGLSQPEKPEATKTSIKGVQSCPLCKAELNVGSKDLPNYNTCTECKTKVCNKCGFSPMPNVNQHSTHNFLALLGQLGDSGKKPQPSPVSARPETQATPASPKAQPTSAAINTSPKMEPSTVQPETAPTEAYPEIKLDVTPTTEKISPTTEEKEPQAESEAESTKSSQQRMEEPAKVELRITDVLETETKDEAVKKKQSVTEVTRADESQPDLAKVIAEADTAAASGVPLTEGTVEPTPTIAAEEAPTGVLPETELELFATERILKEVQPHDHIEVTATTVLEKEEGQPKTQEAQLLLETEQVMEADSTDVADKLVKKIDITSPPEELSTKSSVIKVRTALI</sequence>
<keyword evidence="2" id="KW-0677">Repeat</keyword>
<feature type="compositionally biased region" description="Polar residues" evidence="8">
    <location>
        <begin position="98"/>
        <end position="109"/>
    </location>
</feature>
<dbReference type="GO" id="GO:0098882">
    <property type="term" value="F:structural constituent of presynaptic active zone"/>
    <property type="evidence" value="ECO:0007669"/>
    <property type="project" value="TreeGrafter"/>
</dbReference>
<evidence type="ECO:0000256" key="5">
    <source>
        <dbReference type="ARBA" id="ARBA00023018"/>
    </source>
</evidence>
<evidence type="ECO:0000256" key="6">
    <source>
        <dbReference type="ARBA" id="ARBA00023273"/>
    </source>
</evidence>
<feature type="domain" description="Zinc finger piccolo-type" evidence="9">
    <location>
        <begin position="220"/>
        <end position="263"/>
    </location>
</feature>
<dbReference type="InterPro" id="IPR008899">
    <property type="entry name" value="Znf_piccolo"/>
</dbReference>
<dbReference type="GO" id="GO:0008270">
    <property type="term" value="F:zinc ion binding"/>
    <property type="evidence" value="ECO:0007669"/>
    <property type="project" value="UniProtKB-KW"/>
</dbReference>
<keyword evidence="1" id="KW-0479">Metal-binding</keyword>
<evidence type="ECO:0000256" key="2">
    <source>
        <dbReference type="ARBA" id="ARBA00022737"/>
    </source>
</evidence>
<dbReference type="PANTHER" id="PTHR14113">
    <property type="entry name" value="PICCOLO/BASSOON"/>
    <property type="match status" value="1"/>
</dbReference>
<accession>A0A665V4K5</accession>